<name>A0AAE1M0M5_9HYPO</name>
<dbReference type="GO" id="GO:0016616">
    <property type="term" value="F:oxidoreductase activity, acting on the CH-OH group of donors, NAD or NADP as acceptor"/>
    <property type="evidence" value="ECO:0007669"/>
    <property type="project" value="TreeGrafter"/>
</dbReference>
<dbReference type="Gene3D" id="3.40.50.720">
    <property type="entry name" value="NAD(P)-binding Rossmann-like Domain"/>
    <property type="match status" value="1"/>
</dbReference>
<gene>
    <name evidence="5" type="ORF">Triagg1_3912</name>
</gene>
<dbReference type="PANTHER" id="PTHR10366">
    <property type="entry name" value="NAD DEPENDENT EPIMERASE/DEHYDRATASE"/>
    <property type="match status" value="1"/>
</dbReference>
<organism evidence="5 6">
    <name type="scientific">Trichoderma aggressivum f. europaeum</name>
    <dbReference type="NCBI Taxonomy" id="173218"/>
    <lineage>
        <taxon>Eukaryota</taxon>
        <taxon>Fungi</taxon>
        <taxon>Dikarya</taxon>
        <taxon>Ascomycota</taxon>
        <taxon>Pezizomycotina</taxon>
        <taxon>Sordariomycetes</taxon>
        <taxon>Hypocreomycetidae</taxon>
        <taxon>Hypocreales</taxon>
        <taxon>Hypocreaceae</taxon>
        <taxon>Trichoderma</taxon>
    </lineage>
</organism>
<evidence type="ECO:0000256" key="1">
    <source>
        <dbReference type="ARBA" id="ARBA00023002"/>
    </source>
</evidence>
<evidence type="ECO:0000256" key="3">
    <source>
        <dbReference type="SAM" id="MobiDB-lite"/>
    </source>
</evidence>
<evidence type="ECO:0000256" key="2">
    <source>
        <dbReference type="ARBA" id="ARBA00023445"/>
    </source>
</evidence>
<dbReference type="Pfam" id="PF01370">
    <property type="entry name" value="Epimerase"/>
    <property type="match status" value="1"/>
</dbReference>
<dbReference type="InterPro" id="IPR050425">
    <property type="entry name" value="NAD(P)_dehydrat-like"/>
</dbReference>
<keyword evidence="6" id="KW-1185">Reference proteome</keyword>
<dbReference type="GeneID" id="87918162"/>
<comment type="caution">
    <text evidence="5">The sequence shown here is derived from an EMBL/GenBank/DDBJ whole genome shotgun (WGS) entry which is preliminary data.</text>
</comment>
<feature type="domain" description="NAD-dependent epimerase/dehydratase" evidence="4">
    <location>
        <begin position="16"/>
        <end position="235"/>
    </location>
</feature>
<dbReference type="Proteomes" id="UP001273209">
    <property type="component" value="Unassembled WGS sequence"/>
</dbReference>
<protein>
    <recommendedName>
        <fullName evidence="4">NAD-dependent epimerase/dehydratase domain-containing protein</fullName>
    </recommendedName>
</protein>
<sequence length="787" mass="87632">MAMKIQNPAVPFDSRVVIIGANGYIGAETCDKFLEAGYRVRGTVRNVDQHRAWMHGLFDKKYPGKFELVQVVDFEADGAFDEAFKGAAVVVYVSTPTIFGPDPAQVVDPVVKGTINTLKAAAEANIQRYVYLSSSKAVEAPVYNVPHKISVDTFNHEDIRKAREEPTVPTVERAMAVYGASRAAAELAFWSWVKENDPPFVANCVVPDGNFGRVLDAEQPNNTSVGMLKRILDGDWSRVMTLAWIINVEDCAFLMVAAAVLPTIANERIFAYYTQATWNEMRAKVRQLYPDRPELVKGEDSDVVGRDLSTADEVVKRAEEVLKELGRPGFISVDDTIRDFVDTVIVIDETLQALSPGYQGPIKTEIVPFLRTRQAALDGTAIAATTAEESTVQGKLQDDKSLLSNEVVDASTDSSSRKNASSTESIGKNRPPESDDALSTIDYGAASTPRSQVDTPQDTASDRDATADSVTTESEISRELLEKSGIDNPAPIAPELIISNYRRRLLLNEARRTPNTDPVARHTMYFVIRALKSWPRMMGSHLTSQLPPMIHRLQLADGIPIPLANCCTLAKMWIMHSEGSRDLVQSTVHNEVRRLLQDYDKYNAMELLAAAQSLLILLIILFFGIGNSPALAHPIDAQLLVDMWNVKHKLASTGLFLEQESNHTMPPWREWAIVSAKRRTIVALHHLEFAWSLRFGYPILTCFELGPFPAPAAGYLWQSDREEEWQRLYKDWLKQWAEGSYKMTELFRVNGSKESDALDARSELWLAEADEFGMMLMAEANGIGVEF</sequence>
<proteinExistence type="inferred from homology"/>
<feature type="compositionally biased region" description="Polar residues" evidence="3">
    <location>
        <begin position="448"/>
        <end position="457"/>
    </location>
</feature>
<reference evidence="5" key="1">
    <citation type="submission" date="2023-11" db="EMBL/GenBank/DDBJ databases">
        <title>The genome sequences of three competitors of mushroom-forming fungi.</title>
        <authorList>
            <person name="Beijen E."/>
            <person name="Ohm R.A."/>
        </authorList>
    </citation>
    <scope>NUCLEOTIDE SEQUENCE</scope>
    <source>
        <strain evidence="5">CBS 100526</strain>
    </source>
</reference>
<feature type="region of interest" description="Disordered" evidence="3">
    <location>
        <begin position="407"/>
        <end position="476"/>
    </location>
</feature>
<dbReference type="PANTHER" id="PTHR10366:SF562">
    <property type="entry name" value="ALDEHYDE REDUCTASE II (AFU_ORTHOLOGUE AFUA_1G11360)"/>
    <property type="match status" value="1"/>
</dbReference>
<comment type="similarity">
    <text evidence="2">Belongs to the NAD(P)-dependent epimerase/dehydratase family. Dihydroflavonol-4-reductase subfamily.</text>
</comment>
<keyword evidence="1" id="KW-0560">Oxidoreductase</keyword>
<feature type="compositionally biased region" description="Polar residues" evidence="3">
    <location>
        <begin position="411"/>
        <end position="426"/>
    </location>
</feature>
<dbReference type="InterPro" id="IPR001509">
    <property type="entry name" value="Epimerase_deHydtase"/>
</dbReference>
<evidence type="ECO:0000313" key="6">
    <source>
        <dbReference type="Proteomes" id="UP001273209"/>
    </source>
</evidence>
<dbReference type="SUPFAM" id="SSF51735">
    <property type="entry name" value="NAD(P)-binding Rossmann-fold domains"/>
    <property type="match status" value="1"/>
</dbReference>
<dbReference type="RefSeq" id="XP_062756932.1">
    <property type="nucleotide sequence ID" value="XM_062898257.1"/>
</dbReference>
<evidence type="ECO:0000259" key="4">
    <source>
        <dbReference type="Pfam" id="PF01370"/>
    </source>
</evidence>
<dbReference type="AlphaFoldDB" id="A0AAE1M0M5"/>
<accession>A0AAE1M0M5</accession>
<evidence type="ECO:0000313" key="5">
    <source>
        <dbReference type="EMBL" id="KAK4076945.1"/>
    </source>
</evidence>
<dbReference type="InterPro" id="IPR036291">
    <property type="entry name" value="NAD(P)-bd_dom_sf"/>
</dbReference>
<dbReference type="EMBL" id="JAWRVG010000012">
    <property type="protein sequence ID" value="KAK4076945.1"/>
    <property type="molecule type" value="Genomic_DNA"/>
</dbReference>